<feature type="transmembrane region" description="Helical" evidence="1">
    <location>
        <begin position="64"/>
        <end position="85"/>
    </location>
</feature>
<sequence length="95" mass="10711">MEPNRDDDQFTPVGNPFQPPFYNTYPMKKRFNQISAWFNSLPTVGKVIVVIVGGSLSLSLLKTVFQLITSLISLALLGIILYVVYKFFITPKSPQ</sequence>
<organism evidence="2 3">
    <name type="scientific">Coleofasciculus chthonoplastes PCC 7420</name>
    <dbReference type="NCBI Taxonomy" id="118168"/>
    <lineage>
        <taxon>Bacteria</taxon>
        <taxon>Bacillati</taxon>
        <taxon>Cyanobacteriota</taxon>
        <taxon>Cyanophyceae</taxon>
        <taxon>Coleofasciculales</taxon>
        <taxon>Coleofasciculaceae</taxon>
        <taxon>Coleofasciculus</taxon>
    </lineage>
</organism>
<protein>
    <submittedName>
        <fullName evidence="2">Uncharacterized protein</fullName>
    </submittedName>
</protein>
<dbReference type="Proteomes" id="UP000003835">
    <property type="component" value="Unassembled WGS sequence"/>
</dbReference>
<dbReference type="HOGENOM" id="CLU_169707_2_0_3"/>
<keyword evidence="3" id="KW-1185">Reference proteome</keyword>
<keyword evidence="1" id="KW-1133">Transmembrane helix</keyword>
<dbReference type="EMBL" id="DS989845">
    <property type="protein sequence ID" value="EDX76763.1"/>
    <property type="molecule type" value="Genomic_DNA"/>
</dbReference>
<keyword evidence="1" id="KW-0472">Membrane</keyword>
<feature type="transmembrane region" description="Helical" evidence="1">
    <location>
        <begin position="36"/>
        <end position="58"/>
    </location>
</feature>
<gene>
    <name evidence="2" type="ORF">MC7420_1766</name>
</gene>
<keyword evidence="1" id="KW-0812">Transmembrane</keyword>
<dbReference type="RefSeq" id="WP_006099721.1">
    <property type="nucleotide sequence ID" value="NZ_DS989845.1"/>
</dbReference>
<accession>B4VMS3</accession>
<evidence type="ECO:0000313" key="3">
    <source>
        <dbReference type="Proteomes" id="UP000003835"/>
    </source>
</evidence>
<name>B4VMS3_9CYAN</name>
<dbReference type="STRING" id="118168.MC7420_1766"/>
<reference evidence="2 3" key="1">
    <citation type="submission" date="2008-07" db="EMBL/GenBank/DDBJ databases">
        <authorList>
            <person name="Tandeau de Marsac N."/>
            <person name="Ferriera S."/>
            <person name="Johnson J."/>
            <person name="Kravitz S."/>
            <person name="Beeson K."/>
            <person name="Sutton G."/>
            <person name="Rogers Y.-H."/>
            <person name="Friedman R."/>
            <person name="Frazier M."/>
            <person name="Venter J.C."/>
        </authorList>
    </citation>
    <scope>NUCLEOTIDE SEQUENCE [LARGE SCALE GENOMIC DNA]</scope>
    <source>
        <strain evidence="2 3">PCC 7420</strain>
    </source>
</reference>
<proteinExistence type="predicted"/>
<evidence type="ECO:0000313" key="2">
    <source>
        <dbReference type="EMBL" id="EDX76763.1"/>
    </source>
</evidence>
<dbReference type="eggNOG" id="ENOG5033BAI">
    <property type="taxonomic scope" value="Bacteria"/>
</dbReference>
<evidence type="ECO:0000256" key="1">
    <source>
        <dbReference type="SAM" id="Phobius"/>
    </source>
</evidence>
<dbReference type="AlphaFoldDB" id="B4VMS3"/>